<sequence length="299" mass="35024">MKYIKLNNTVYSFTSNIKHDKAIRTSFNTLTEASFGFNMEAWYQSGYWGDNYIAYSLLHENKIISNVSVSVIEFIIDKEKKIGIQLGTVMTDKNHRKGGLNKFIMEQVLNEWKEKADFIYLYANDSVLDFYPKFNFEIVDEYQYSKPVKDNSDISSIKKINIDNDNEKEFLKDILKNSIPISKVSMRNNTGLIMFYCLWIKKNSIYYIDTLKTIVIADFEGDTLYLNDVFTKEHVSLNHIIKAISNKYVKNVVLGFTPLDKKGYNKKLLKEEGTTLFVLKDYVDYFKHKHWMFPVLSHA</sequence>
<proteinExistence type="predicted"/>
<dbReference type="EMBL" id="BAABJH010000006">
    <property type="protein sequence ID" value="GAA4897679.1"/>
    <property type="molecule type" value="Genomic_DNA"/>
</dbReference>
<protein>
    <submittedName>
        <fullName evidence="1">GNAT family N-acetyltransferase</fullName>
    </submittedName>
</protein>
<dbReference type="RefSeq" id="WP_345274306.1">
    <property type="nucleotide sequence ID" value="NZ_BAABJH010000006.1"/>
</dbReference>
<evidence type="ECO:0000313" key="1">
    <source>
        <dbReference type="EMBL" id="GAA4897679.1"/>
    </source>
</evidence>
<dbReference type="Gene3D" id="3.40.630.30">
    <property type="match status" value="1"/>
</dbReference>
<dbReference type="InterPro" id="IPR016181">
    <property type="entry name" value="Acyl_CoA_acyltransferase"/>
</dbReference>
<evidence type="ECO:0000313" key="2">
    <source>
        <dbReference type="Proteomes" id="UP001500433"/>
    </source>
</evidence>
<dbReference type="Pfam" id="PF13527">
    <property type="entry name" value="Acetyltransf_9"/>
    <property type="match status" value="1"/>
</dbReference>
<dbReference type="SUPFAM" id="SSF55729">
    <property type="entry name" value="Acyl-CoA N-acyltransferases (Nat)"/>
    <property type="match status" value="1"/>
</dbReference>
<name>A0ABP9FBK2_9FLAO</name>
<reference evidence="2" key="1">
    <citation type="journal article" date="2019" name="Int. J. Syst. Evol. Microbiol.">
        <title>The Global Catalogue of Microorganisms (GCM) 10K type strain sequencing project: providing services to taxonomists for standard genome sequencing and annotation.</title>
        <authorList>
            <consortium name="The Broad Institute Genomics Platform"/>
            <consortium name="The Broad Institute Genome Sequencing Center for Infectious Disease"/>
            <person name="Wu L."/>
            <person name="Ma J."/>
        </authorList>
    </citation>
    <scope>NUCLEOTIDE SEQUENCE [LARGE SCALE GENOMIC DNA]</scope>
    <source>
        <strain evidence="2">JCM 18274</strain>
    </source>
</reference>
<comment type="caution">
    <text evidence="1">The sequence shown here is derived from an EMBL/GenBank/DDBJ whole genome shotgun (WGS) entry which is preliminary data.</text>
</comment>
<keyword evidence="2" id="KW-1185">Reference proteome</keyword>
<accession>A0ABP9FBK2</accession>
<dbReference type="Proteomes" id="UP001500433">
    <property type="component" value="Unassembled WGS sequence"/>
</dbReference>
<gene>
    <name evidence="1" type="ORF">GCM10023311_23060</name>
</gene>
<organism evidence="1 2">
    <name type="scientific">Flaviramulus aquimarinus</name>
    <dbReference type="NCBI Taxonomy" id="1170456"/>
    <lineage>
        <taxon>Bacteria</taxon>
        <taxon>Pseudomonadati</taxon>
        <taxon>Bacteroidota</taxon>
        <taxon>Flavobacteriia</taxon>
        <taxon>Flavobacteriales</taxon>
        <taxon>Flavobacteriaceae</taxon>
        <taxon>Flaviramulus</taxon>
    </lineage>
</organism>